<reference evidence="10" key="1">
    <citation type="submission" date="2016-11" db="EMBL/GenBank/DDBJ databases">
        <authorList>
            <person name="Shukria A."/>
            <person name="Stevens D.C."/>
        </authorList>
    </citation>
    <scope>NUCLEOTIDE SEQUENCE [LARGE SCALE GENOMIC DNA]</scope>
    <source>
        <strain evidence="10">Cbfe23</strain>
    </source>
</reference>
<dbReference type="EMBL" id="MPIN01000004">
    <property type="protein sequence ID" value="OJH39252.1"/>
    <property type="molecule type" value="Genomic_DNA"/>
</dbReference>
<evidence type="ECO:0000256" key="7">
    <source>
        <dbReference type="ARBA" id="ARBA00032903"/>
    </source>
</evidence>
<dbReference type="GO" id="GO:0005737">
    <property type="term" value="C:cytoplasm"/>
    <property type="evidence" value="ECO:0007669"/>
    <property type="project" value="TreeGrafter"/>
</dbReference>
<dbReference type="OrthoDB" id="5379688at2"/>
<dbReference type="SUPFAM" id="SSF55620">
    <property type="entry name" value="Tetrahydrobiopterin biosynthesis enzymes-like"/>
    <property type="match status" value="1"/>
</dbReference>
<dbReference type="GO" id="GO:0046656">
    <property type="term" value="P:folic acid biosynthetic process"/>
    <property type="evidence" value="ECO:0007669"/>
    <property type="project" value="UniProtKB-KW"/>
</dbReference>
<reference evidence="9 10" key="2">
    <citation type="submission" date="2016-12" db="EMBL/GenBank/DDBJ databases">
        <title>Draft Genome Sequence of Cystobacter ferrugineus Strain Cbfe23.</title>
        <authorList>
            <person name="Akbar S."/>
            <person name="Dowd S.E."/>
            <person name="Stevens D.C."/>
        </authorList>
    </citation>
    <scope>NUCLEOTIDE SEQUENCE [LARGE SCALE GENOMIC DNA]</scope>
    <source>
        <strain evidence="9 10">Cbfe23</strain>
    </source>
</reference>
<dbReference type="SUPFAM" id="SSF51182">
    <property type="entry name" value="RmlC-like cupins"/>
    <property type="match status" value="1"/>
</dbReference>
<dbReference type="PANTHER" id="PTHR42844:SF1">
    <property type="entry name" value="DIHYDRONEOPTERIN ALDOLASE 1-RELATED"/>
    <property type="match status" value="1"/>
</dbReference>
<sequence>MSAEPFNPPQVMDERGRPLDVITLRGLTVDCIVGIYNRERVAAQPLRLDVALFLDTRSAGASGRLGETVHYGRLAGELRFLLEACRFELLESAAEAVCHYLLAPPREDSPRTRLEAASVRITKPQALGGAVVPSLQVHRSSREMVYAERETSFGRVEVLHEGTGYGVYRLRVKPGGVVSVPAHPEGEESELVLGSGLLAQGQPVARGTAFHWPRGVAHRYDNPTGSEQTVLCVARPRLMLSAGPGAELPAEGLQSVPGHAYYSREEQAAAVRDAPGPG</sequence>
<evidence type="ECO:0000256" key="2">
    <source>
        <dbReference type="ARBA" id="ARBA00005013"/>
    </source>
</evidence>
<dbReference type="PANTHER" id="PTHR42844">
    <property type="entry name" value="DIHYDRONEOPTERIN ALDOLASE 1-RELATED"/>
    <property type="match status" value="1"/>
</dbReference>
<dbReference type="NCBIfam" id="TIGR00526">
    <property type="entry name" value="folB_dom"/>
    <property type="match status" value="1"/>
</dbReference>
<evidence type="ECO:0000256" key="1">
    <source>
        <dbReference type="ARBA" id="ARBA00001353"/>
    </source>
</evidence>
<dbReference type="InterPro" id="IPR043133">
    <property type="entry name" value="GTP-CH-I_C/QueF"/>
</dbReference>
<dbReference type="GO" id="GO:0004150">
    <property type="term" value="F:dihydroneopterin aldolase activity"/>
    <property type="evidence" value="ECO:0007669"/>
    <property type="project" value="UniProtKB-EC"/>
</dbReference>
<dbReference type="RefSeq" id="WP_071899424.1">
    <property type="nucleotide sequence ID" value="NZ_MPIN01000004.1"/>
</dbReference>
<protein>
    <recommendedName>
        <fullName evidence="4">dihydroneopterin aldolase</fullName>
        <ecNumber evidence="4">4.1.2.25</ecNumber>
    </recommendedName>
    <alternativeName>
        <fullName evidence="7">7,8-dihydroneopterin aldolase</fullName>
    </alternativeName>
</protein>
<keyword evidence="6" id="KW-0456">Lyase</keyword>
<comment type="similarity">
    <text evidence="3">Belongs to the DHNA family.</text>
</comment>
<dbReference type="Proteomes" id="UP000182229">
    <property type="component" value="Unassembled WGS sequence"/>
</dbReference>
<evidence type="ECO:0000256" key="3">
    <source>
        <dbReference type="ARBA" id="ARBA00005708"/>
    </source>
</evidence>
<dbReference type="Gene3D" id="2.60.120.10">
    <property type="entry name" value="Jelly Rolls"/>
    <property type="match status" value="1"/>
</dbReference>
<comment type="catalytic activity">
    <reaction evidence="1">
        <text>7,8-dihydroneopterin = 6-hydroxymethyl-7,8-dihydropterin + glycolaldehyde</text>
        <dbReference type="Rhea" id="RHEA:10540"/>
        <dbReference type="ChEBI" id="CHEBI:17001"/>
        <dbReference type="ChEBI" id="CHEBI:17071"/>
        <dbReference type="ChEBI" id="CHEBI:44841"/>
        <dbReference type="EC" id="4.1.2.25"/>
    </reaction>
</comment>
<comment type="caution">
    <text evidence="9">The sequence shown here is derived from an EMBL/GenBank/DDBJ whole genome shotgun (WGS) entry which is preliminary data.</text>
</comment>
<dbReference type="Pfam" id="PF02152">
    <property type="entry name" value="FolB"/>
    <property type="match status" value="1"/>
</dbReference>
<proteinExistence type="inferred from homology"/>
<evidence type="ECO:0000256" key="4">
    <source>
        <dbReference type="ARBA" id="ARBA00013043"/>
    </source>
</evidence>
<dbReference type="InterPro" id="IPR006157">
    <property type="entry name" value="FolB_dom"/>
</dbReference>
<evidence type="ECO:0000313" key="10">
    <source>
        <dbReference type="Proteomes" id="UP000182229"/>
    </source>
</evidence>
<evidence type="ECO:0000259" key="8">
    <source>
        <dbReference type="SMART" id="SM00905"/>
    </source>
</evidence>
<dbReference type="Gene3D" id="3.30.1130.10">
    <property type="match status" value="1"/>
</dbReference>
<dbReference type="AlphaFoldDB" id="A0A1L9BAG5"/>
<evidence type="ECO:0000256" key="6">
    <source>
        <dbReference type="ARBA" id="ARBA00023239"/>
    </source>
</evidence>
<keyword evidence="5" id="KW-0289">Folate biosynthesis</keyword>
<evidence type="ECO:0000313" key="9">
    <source>
        <dbReference type="EMBL" id="OJH39252.1"/>
    </source>
</evidence>
<keyword evidence="10" id="KW-1185">Reference proteome</keyword>
<dbReference type="EC" id="4.1.2.25" evidence="4"/>
<organism evidence="9 10">
    <name type="scientific">Cystobacter ferrugineus</name>
    <dbReference type="NCBI Taxonomy" id="83449"/>
    <lineage>
        <taxon>Bacteria</taxon>
        <taxon>Pseudomonadati</taxon>
        <taxon>Myxococcota</taxon>
        <taxon>Myxococcia</taxon>
        <taxon>Myxococcales</taxon>
        <taxon>Cystobacterineae</taxon>
        <taxon>Archangiaceae</taxon>
        <taxon>Cystobacter</taxon>
    </lineage>
</organism>
<feature type="domain" description="Dihydroneopterin aldolase/epimerase" evidence="8">
    <location>
        <begin position="22"/>
        <end position="139"/>
    </location>
</feature>
<gene>
    <name evidence="9" type="ORF">BON30_17155</name>
</gene>
<comment type="pathway">
    <text evidence="2">Cofactor biosynthesis; tetrahydrofolate biosynthesis; 2-amino-4-hydroxy-6-hydroxymethyl-7,8-dihydropteridine diphosphate from 7,8-dihydroneopterin triphosphate: step 3/4.</text>
</comment>
<accession>A0A1L9BAG5</accession>
<dbReference type="InterPro" id="IPR006156">
    <property type="entry name" value="Dihydroneopterin_aldolase"/>
</dbReference>
<dbReference type="InterPro" id="IPR014710">
    <property type="entry name" value="RmlC-like_jellyroll"/>
</dbReference>
<dbReference type="InterPro" id="IPR011051">
    <property type="entry name" value="RmlC_Cupin_sf"/>
</dbReference>
<dbReference type="SMART" id="SM00905">
    <property type="entry name" value="FolB"/>
    <property type="match status" value="1"/>
</dbReference>
<name>A0A1L9BAG5_9BACT</name>
<evidence type="ECO:0000256" key="5">
    <source>
        <dbReference type="ARBA" id="ARBA00022909"/>
    </source>
</evidence>
<dbReference type="STRING" id="83449.BON30_17155"/>